<keyword evidence="6" id="KW-0249">Electron transport</keyword>
<evidence type="ECO:0000313" key="10">
    <source>
        <dbReference type="EMBL" id="CDI54981.1"/>
    </source>
</evidence>
<dbReference type="InterPro" id="IPR036544">
    <property type="entry name" value="QCR7_sf"/>
</dbReference>
<keyword evidence="3" id="KW-0813">Transport</keyword>
<keyword evidence="8" id="KW-0472">Membrane</keyword>
<keyword evidence="7" id="KW-0496">Mitochondrion</keyword>
<dbReference type="PANTHER" id="PTHR12022:SF0">
    <property type="entry name" value="CYTOCHROME B-C1 COMPLEX SUBUNIT 7"/>
    <property type="match status" value="1"/>
</dbReference>
<dbReference type="EMBL" id="HG529634">
    <property type="protein sequence ID" value="CDI54981.1"/>
    <property type="molecule type" value="Genomic_DNA"/>
</dbReference>
<dbReference type="GO" id="GO:0045275">
    <property type="term" value="C:respiratory chain complex III"/>
    <property type="evidence" value="ECO:0007669"/>
    <property type="project" value="InterPro"/>
</dbReference>
<proteinExistence type="inferred from homology"/>
<dbReference type="PANTHER" id="PTHR12022">
    <property type="entry name" value="UBIQUINOL-CYTOCHROME C REDUCTASE COMPLEX 14 KD PROTEIN"/>
    <property type="match status" value="1"/>
</dbReference>
<dbReference type="GO" id="GO:0005743">
    <property type="term" value="C:mitochondrial inner membrane"/>
    <property type="evidence" value="ECO:0007669"/>
    <property type="project" value="UniProtKB-SubCell"/>
</dbReference>
<evidence type="ECO:0000256" key="8">
    <source>
        <dbReference type="ARBA" id="ARBA00023136"/>
    </source>
</evidence>
<comment type="subcellular location">
    <subcellularLocation>
        <location evidence="1">Mitochondrion inner membrane</location>
        <topology evidence="1">Peripheral membrane protein</topology>
        <orientation evidence="1">Matrix side</orientation>
    </subcellularLocation>
</comment>
<evidence type="ECO:0000256" key="6">
    <source>
        <dbReference type="ARBA" id="ARBA00022982"/>
    </source>
</evidence>
<dbReference type="InterPro" id="IPR003197">
    <property type="entry name" value="QCR7"/>
</dbReference>
<dbReference type="Pfam" id="PF02271">
    <property type="entry name" value="UCR_14kD"/>
    <property type="match status" value="1"/>
</dbReference>
<dbReference type="AlphaFoldDB" id="A0A077R784"/>
<protein>
    <recommendedName>
        <fullName evidence="9">Complex III subunit 7</fullName>
    </recommendedName>
</protein>
<evidence type="ECO:0000256" key="2">
    <source>
        <dbReference type="ARBA" id="ARBA00008554"/>
    </source>
</evidence>
<comment type="similarity">
    <text evidence="2">Belongs to the UQCRB/QCR7 family.</text>
</comment>
<evidence type="ECO:0000256" key="4">
    <source>
        <dbReference type="ARBA" id="ARBA00022660"/>
    </source>
</evidence>
<keyword evidence="4" id="KW-0679">Respiratory chain</keyword>
<name>A0A077R784_9BASI</name>
<evidence type="ECO:0000256" key="7">
    <source>
        <dbReference type="ARBA" id="ARBA00023128"/>
    </source>
</evidence>
<dbReference type="SUPFAM" id="SSF81524">
    <property type="entry name" value="14 kDa protein of cytochrome bc1 complex (Ubiquinol-cytochrome c reductase)"/>
    <property type="match status" value="1"/>
</dbReference>
<reference evidence="10" key="1">
    <citation type="journal article" date="2014" name="Genome Biol. Evol.">
        <title>Gene Loss Rather Than Gene Gain Is Associated with a Host Jump from Monocots to Dicots in the Smut Fungus Melanopsichium pennsylvanicum.</title>
        <authorList>
            <person name="Sharma R."/>
            <person name="Mishra B."/>
            <person name="Runge F."/>
            <person name="Thines M."/>
        </authorList>
    </citation>
    <scope>NUCLEOTIDE SEQUENCE</scope>
    <source>
        <strain evidence="10">4</strain>
    </source>
</reference>
<dbReference type="Gene3D" id="1.10.1090.10">
    <property type="entry name" value="Cytochrome b-c1 complex subunit 7"/>
    <property type="match status" value="1"/>
</dbReference>
<accession>A0A077R784</accession>
<evidence type="ECO:0000256" key="1">
    <source>
        <dbReference type="ARBA" id="ARBA00004443"/>
    </source>
</evidence>
<evidence type="ECO:0000256" key="5">
    <source>
        <dbReference type="ARBA" id="ARBA00022792"/>
    </source>
</evidence>
<evidence type="ECO:0000256" key="3">
    <source>
        <dbReference type="ARBA" id="ARBA00022448"/>
    </source>
</evidence>
<organism evidence="10">
    <name type="scientific">Melanopsichium pennsylvanicum 4</name>
    <dbReference type="NCBI Taxonomy" id="1398559"/>
    <lineage>
        <taxon>Eukaryota</taxon>
        <taxon>Fungi</taxon>
        <taxon>Dikarya</taxon>
        <taxon>Basidiomycota</taxon>
        <taxon>Ustilaginomycotina</taxon>
        <taxon>Ustilaginomycetes</taxon>
        <taxon>Ustilaginales</taxon>
        <taxon>Ustilaginaceae</taxon>
        <taxon>Melanopsichium</taxon>
    </lineage>
</organism>
<dbReference type="GO" id="GO:0006122">
    <property type="term" value="P:mitochondrial electron transport, ubiquinol to cytochrome c"/>
    <property type="evidence" value="ECO:0007669"/>
    <property type="project" value="InterPro"/>
</dbReference>
<sequence length="156" mass="17812">MVLVRTSITFCTRKDLNVAFFTVQEEPKTGAALSGLSLAKYVQSSPALMRVLKPVANAYANATGHRQMGLRYDDLIIEESERVQKAISRLPEKEAYDRAFRLRQASQFSVLHRELPKEQWVPAKEDKRYLTPYVQEVANEETERAAWDTVSVKKGH</sequence>
<dbReference type="FunFam" id="1.10.1090.10:FF:000001">
    <property type="entry name" value="Cytochrome b-c1 complex subunit 7"/>
    <property type="match status" value="1"/>
</dbReference>
<keyword evidence="5" id="KW-0999">Mitochondrion inner membrane</keyword>
<evidence type="ECO:0000256" key="9">
    <source>
        <dbReference type="ARBA" id="ARBA00031684"/>
    </source>
</evidence>